<organism evidence="3 4">
    <name type="scientific">Heligmosomoides polygyrus</name>
    <name type="common">Parasitic roundworm</name>
    <dbReference type="NCBI Taxonomy" id="6339"/>
    <lineage>
        <taxon>Eukaryota</taxon>
        <taxon>Metazoa</taxon>
        <taxon>Ecdysozoa</taxon>
        <taxon>Nematoda</taxon>
        <taxon>Chromadorea</taxon>
        <taxon>Rhabditida</taxon>
        <taxon>Rhabditina</taxon>
        <taxon>Rhabditomorpha</taxon>
        <taxon>Strongyloidea</taxon>
        <taxon>Heligmosomidae</taxon>
        <taxon>Heligmosomoides</taxon>
    </lineage>
</organism>
<dbReference type="AlphaFoldDB" id="A0A183GUN7"/>
<gene>
    <name evidence="2" type="ORF">HPBE_LOCUS26406</name>
</gene>
<reference evidence="4" key="2">
    <citation type="submission" date="2019-09" db="UniProtKB">
        <authorList>
            <consortium name="WormBaseParasite"/>
        </authorList>
    </citation>
    <scope>IDENTIFICATION</scope>
</reference>
<dbReference type="EMBL" id="UZAH01039913">
    <property type="protein sequence ID" value="VDP57439.1"/>
    <property type="molecule type" value="Genomic_DNA"/>
</dbReference>
<dbReference type="Proteomes" id="UP000050761">
    <property type="component" value="Unassembled WGS sequence"/>
</dbReference>
<proteinExistence type="predicted"/>
<evidence type="ECO:0000313" key="4">
    <source>
        <dbReference type="WBParaSite" id="HPBE_0002640701-mRNA-1"/>
    </source>
</evidence>
<accession>A0A3P8IJI1</accession>
<protein>
    <submittedName>
        <fullName evidence="4">CN hydrolase domain-containing protein</fullName>
    </submittedName>
</protein>
<keyword evidence="3" id="KW-1185">Reference proteome</keyword>
<evidence type="ECO:0000313" key="2">
    <source>
        <dbReference type="EMBL" id="VDP57439.1"/>
    </source>
</evidence>
<dbReference type="WBParaSite" id="HPBE_0002640701-mRNA-1">
    <property type="protein sequence ID" value="HPBE_0002640701-mRNA-1"/>
    <property type="gene ID" value="HPBE_0002640701"/>
</dbReference>
<reference evidence="2 3" key="1">
    <citation type="submission" date="2018-11" db="EMBL/GenBank/DDBJ databases">
        <authorList>
            <consortium name="Pathogen Informatics"/>
        </authorList>
    </citation>
    <scope>NUCLEOTIDE SEQUENCE [LARGE SCALE GENOMIC DNA]</scope>
</reference>
<keyword evidence="1" id="KW-0812">Transmembrane</keyword>
<sequence length="88" mass="9652">MSCLVNDLNRTYTVRAHYVDGRSSGLVPYNVLCVRAGRVLAEVRSVHDVFDVKTIFELVLLAAVLVSIGLLTRRRQSALPQAAHASSD</sequence>
<name>A0A183GUN7_HELPZ</name>
<accession>A0A183GUN7</accession>
<feature type="transmembrane region" description="Helical" evidence="1">
    <location>
        <begin position="54"/>
        <end position="72"/>
    </location>
</feature>
<keyword evidence="1" id="KW-0472">Membrane</keyword>
<evidence type="ECO:0000313" key="3">
    <source>
        <dbReference type="Proteomes" id="UP000050761"/>
    </source>
</evidence>
<keyword evidence="1" id="KW-1133">Transmembrane helix</keyword>
<dbReference type="OrthoDB" id="5844836at2759"/>
<evidence type="ECO:0000256" key="1">
    <source>
        <dbReference type="SAM" id="Phobius"/>
    </source>
</evidence>